<feature type="compositionally biased region" description="Pro residues" evidence="1">
    <location>
        <begin position="207"/>
        <end position="231"/>
    </location>
</feature>
<dbReference type="PANTHER" id="PTHR34475">
    <property type="match status" value="1"/>
</dbReference>
<feature type="region of interest" description="Disordered" evidence="1">
    <location>
        <begin position="207"/>
        <end position="234"/>
    </location>
</feature>
<dbReference type="AlphaFoldDB" id="A0A7C3DIL5"/>
<keyword evidence="2" id="KW-0472">Membrane</keyword>
<feature type="domain" description="PEGA" evidence="3">
    <location>
        <begin position="144"/>
        <end position="206"/>
    </location>
</feature>
<dbReference type="Pfam" id="PF08308">
    <property type="entry name" value="PEGA"/>
    <property type="match status" value="1"/>
</dbReference>
<feature type="transmembrane region" description="Helical" evidence="2">
    <location>
        <begin position="97"/>
        <end position="116"/>
    </location>
</feature>
<feature type="domain" description="Cytoskeleton protein RodZ-like C-terminal" evidence="4">
    <location>
        <begin position="238"/>
        <end position="303"/>
    </location>
</feature>
<dbReference type="Pfam" id="PF13413">
    <property type="entry name" value="HTH_25"/>
    <property type="match status" value="1"/>
</dbReference>
<evidence type="ECO:0000313" key="5">
    <source>
        <dbReference type="EMBL" id="HFG19491.1"/>
    </source>
</evidence>
<keyword evidence="2" id="KW-1133">Transmembrane helix</keyword>
<evidence type="ECO:0000256" key="2">
    <source>
        <dbReference type="SAM" id="Phobius"/>
    </source>
</evidence>
<feature type="compositionally biased region" description="Pro residues" evidence="1">
    <location>
        <begin position="127"/>
        <end position="141"/>
    </location>
</feature>
<dbReference type="InterPro" id="IPR013229">
    <property type="entry name" value="PEGA"/>
</dbReference>
<proteinExistence type="predicted"/>
<evidence type="ECO:0000259" key="3">
    <source>
        <dbReference type="Pfam" id="PF08308"/>
    </source>
</evidence>
<comment type="caution">
    <text evidence="5">The sequence shown here is derived from an EMBL/GenBank/DDBJ whole genome shotgun (WGS) entry which is preliminary data.</text>
</comment>
<keyword evidence="2" id="KW-0812">Transmembrane</keyword>
<dbReference type="InterPro" id="IPR025194">
    <property type="entry name" value="RodZ-like_C"/>
</dbReference>
<dbReference type="InterPro" id="IPR010982">
    <property type="entry name" value="Lambda_DNA-bd_dom_sf"/>
</dbReference>
<dbReference type="PANTHER" id="PTHR34475:SF1">
    <property type="entry name" value="CYTOSKELETON PROTEIN RODZ"/>
    <property type="match status" value="1"/>
</dbReference>
<dbReference type="CDD" id="cd00093">
    <property type="entry name" value="HTH_XRE"/>
    <property type="match status" value="1"/>
</dbReference>
<dbReference type="Gene3D" id="1.10.260.40">
    <property type="entry name" value="lambda repressor-like DNA-binding domains"/>
    <property type="match status" value="1"/>
</dbReference>
<dbReference type="InterPro" id="IPR050400">
    <property type="entry name" value="Bact_Cytoskel_RodZ"/>
</dbReference>
<dbReference type="GO" id="GO:0003677">
    <property type="term" value="F:DNA binding"/>
    <property type="evidence" value="ECO:0007669"/>
    <property type="project" value="InterPro"/>
</dbReference>
<reference evidence="5" key="1">
    <citation type="journal article" date="2020" name="mSystems">
        <title>Genome- and Community-Level Interaction Insights into Carbon Utilization and Element Cycling Functions of Hydrothermarchaeota in Hydrothermal Sediment.</title>
        <authorList>
            <person name="Zhou Z."/>
            <person name="Liu Y."/>
            <person name="Xu W."/>
            <person name="Pan J."/>
            <person name="Luo Z.H."/>
            <person name="Li M."/>
        </authorList>
    </citation>
    <scope>NUCLEOTIDE SEQUENCE [LARGE SCALE GENOMIC DNA]</scope>
    <source>
        <strain evidence="5">SpSt-524</strain>
    </source>
</reference>
<dbReference type="InterPro" id="IPR001387">
    <property type="entry name" value="Cro/C1-type_HTH"/>
</dbReference>
<dbReference type="SUPFAM" id="SSF47413">
    <property type="entry name" value="lambda repressor-like DNA-binding domains"/>
    <property type="match status" value="1"/>
</dbReference>
<evidence type="ECO:0000259" key="4">
    <source>
        <dbReference type="Pfam" id="PF13464"/>
    </source>
</evidence>
<dbReference type="PRINTS" id="PR01217">
    <property type="entry name" value="PRICHEXTENSN"/>
</dbReference>
<evidence type="ECO:0000256" key="1">
    <source>
        <dbReference type="SAM" id="MobiDB-lite"/>
    </source>
</evidence>
<gene>
    <name evidence="5" type="ORF">ENS82_02065</name>
</gene>
<sequence length="310" mass="33363">MCELGKRLKEAREARGLELAQAAEVLKVRRAILEALEDCRFDELPEPPLARGYLKRYAQLLGLDPAPLLALYPSSAPQISEPVSPPSDKPSATSRPGWLWVVPLAVLLVLLGWWGYRTLNRPSTSTPTPPPSAPVTPPPPKQVSLRIATQPPGARVYLDGFLLGQAPLEARVEAGERTLRVEAAGYQKYEQVLTLQTDRNLSFALTPVPPASSAPEPPAPGTVPPTNPTSPTPTTGLVLRLEGTSWIRVTDGRTGRLLYEGTVSSGTQLSYPLPVVVRVGNAGVVRAIVNGQDRGRMGNVGQVVTQRFGE</sequence>
<feature type="region of interest" description="Disordered" evidence="1">
    <location>
        <begin position="122"/>
        <end position="142"/>
    </location>
</feature>
<protein>
    <submittedName>
        <fullName evidence="5">DUF4115 domain-containing protein</fullName>
    </submittedName>
</protein>
<accession>A0A7C3DIL5</accession>
<name>A0A7C3DIL5_MEIRU</name>
<organism evidence="5">
    <name type="scientific">Meiothermus ruber</name>
    <dbReference type="NCBI Taxonomy" id="277"/>
    <lineage>
        <taxon>Bacteria</taxon>
        <taxon>Thermotogati</taxon>
        <taxon>Deinococcota</taxon>
        <taxon>Deinococci</taxon>
        <taxon>Thermales</taxon>
        <taxon>Thermaceae</taxon>
        <taxon>Meiothermus</taxon>
    </lineage>
</organism>
<dbReference type="EMBL" id="DSWI01000008">
    <property type="protein sequence ID" value="HFG19491.1"/>
    <property type="molecule type" value="Genomic_DNA"/>
</dbReference>
<dbReference type="Pfam" id="PF13464">
    <property type="entry name" value="RodZ_C"/>
    <property type="match status" value="1"/>
</dbReference>